<sequence length="386" mass="44301">MSYKSFALLFLSIIGLLCALVGSILWYCSRIGEHNSFAFIVRTQLERNALYGTALNENVFAYKLELLKAKKPEIIALGSSRVLPFREVFFNTSFINAGNAMNTLNEGIDFVQSLLTFHKPKLIILGLDFWWFSESYPNYTKGEYRSITGRQISSSKIKDIFSLISKNTFFESKYIFNNDFISNPYTHLNTLGINAMYRSQGFLKDGSYLYGFIFSTQATKDSHFADTLWRIDQGVQKFEYVKSFAKERLKNLDTLLGLLNDNHIEVVVFIPPLAPEVFQTMQKMGEKYAYIDKLFDTLDKSLQMFNYHNPKKLSADSCEFIDGFHGGDIFYAKILLDMAQSIKTLETFVNTAYLSDIINTHQGRVFALDSITDFKEKDFLHLGCNK</sequence>
<comment type="caution">
    <text evidence="1">The sequence shown here is derived from an EMBL/GenBank/DDBJ whole genome shotgun (WGS) entry which is preliminary data.</text>
</comment>
<proteinExistence type="predicted"/>
<dbReference type="SUPFAM" id="SSF52266">
    <property type="entry name" value="SGNH hydrolase"/>
    <property type="match status" value="1"/>
</dbReference>
<name>A0A3D8I4K6_9HELI</name>
<dbReference type="Proteomes" id="UP000256599">
    <property type="component" value="Unassembled WGS sequence"/>
</dbReference>
<evidence type="ECO:0000313" key="2">
    <source>
        <dbReference type="Proteomes" id="UP000256599"/>
    </source>
</evidence>
<dbReference type="EMBL" id="NXLR01000012">
    <property type="protein sequence ID" value="RDU59471.1"/>
    <property type="molecule type" value="Genomic_DNA"/>
</dbReference>
<gene>
    <name evidence="1" type="ORF">CQA63_06865</name>
</gene>
<dbReference type="OrthoDB" id="1835489at2"/>
<dbReference type="AlphaFoldDB" id="A0A3D8I4K6"/>
<protein>
    <submittedName>
        <fullName evidence="1">Uncharacterized protein</fullName>
    </submittedName>
</protein>
<organism evidence="1 2">
    <name type="scientific">Helicobacter marmotae</name>
    <dbReference type="NCBI Taxonomy" id="152490"/>
    <lineage>
        <taxon>Bacteria</taxon>
        <taxon>Pseudomonadati</taxon>
        <taxon>Campylobacterota</taxon>
        <taxon>Epsilonproteobacteria</taxon>
        <taxon>Campylobacterales</taxon>
        <taxon>Helicobacteraceae</taxon>
        <taxon>Helicobacter</taxon>
    </lineage>
</organism>
<reference evidence="1 2" key="1">
    <citation type="submission" date="2018-04" db="EMBL/GenBank/DDBJ databases">
        <title>Novel Campyloabacter and Helicobacter Species and Strains.</title>
        <authorList>
            <person name="Mannion A.J."/>
            <person name="Shen Z."/>
            <person name="Fox J.G."/>
        </authorList>
    </citation>
    <scope>NUCLEOTIDE SEQUENCE [LARGE SCALE GENOMIC DNA]</scope>
    <source>
        <strain evidence="1 2">MIT 98-6070</strain>
    </source>
</reference>
<dbReference type="RefSeq" id="WP_104699661.1">
    <property type="nucleotide sequence ID" value="NZ_FZPP01000010.1"/>
</dbReference>
<evidence type="ECO:0000313" key="1">
    <source>
        <dbReference type="EMBL" id="RDU59471.1"/>
    </source>
</evidence>
<keyword evidence="2" id="KW-1185">Reference proteome</keyword>
<accession>A0A3D8I4K6</accession>